<dbReference type="Pfam" id="PF03772">
    <property type="entry name" value="Competence"/>
    <property type="match status" value="1"/>
</dbReference>
<feature type="transmembrane region" description="Helical" evidence="6">
    <location>
        <begin position="12"/>
        <end position="34"/>
    </location>
</feature>
<keyword evidence="2" id="KW-1003">Cell membrane</keyword>
<evidence type="ECO:0000313" key="9">
    <source>
        <dbReference type="EMBL" id="HCK24496.1"/>
    </source>
</evidence>
<evidence type="ECO:0000256" key="6">
    <source>
        <dbReference type="SAM" id="Phobius"/>
    </source>
</evidence>
<keyword evidence="5 6" id="KW-0472">Membrane</keyword>
<evidence type="ECO:0000256" key="4">
    <source>
        <dbReference type="ARBA" id="ARBA00022989"/>
    </source>
</evidence>
<dbReference type="InterPro" id="IPR025405">
    <property type="entry name" value="DUF4131"/>
</dbReference>
<keyword evidence="3 6" id="KW-0812">Transmembrane</keyword>
<protein>
    <submittedName>
        <fullName evidence="9">Competence protein</fullName>
    </submittedName>
</protein>
<dbReference type="AlphaFoldDB" id="A0A3D2SHY1"/>
<evidence type="ECO:0000256" key="5">
    <source>
        <dbReference type="ARBA" id="ARBA00023136"/>
    </source>
</evidence>
<feature type="transmembrane region" description="Helical" evidence="6">
    <location>
        <begin position="394"/>
        <end position="419"/>
    </location>
</feature>
<gene>
    <name evidence="9" type="ORF">DHW31_06930</name>
</gene>
<feature type="transmembrane region" description="Helical" evidence="6">
    <location>
        <begin position="227"/>
        <end position="248"/>
    </location>
</feature>
<comment type="subcellular location">
    <subcellularLocation>
        <location evidence="1">Cell membrane</location>
        <topology evidence="1">Multi-pass membrane protein</topology>
    </subcellularLocation>
</comment>
<proteinExistence type="predicted"/>
<sequence length="666" mass="75621">MADYLFGAHRSVLLGLLFCLFLLSFFLLLSGFFYRKYTFRWLFGAGVYVFFLTLGMAVCRFHLEKVVAVFPIEEATSRVVLTNHVQEKEKSLLFSASLQPTGEKILLYFSKDSLSKTLKRGDELLIRSKISLPKNNGNPDEFNYSRYLLHQGISGTAFIASGNWKKNGHTDSRSLRQIASDWQHGLLNLYHQQNFLSDQYAVLSALTIGYKDDLSDSIRESFSISGASHVLALSGLHVGFLYGLLLFLMRGFSRSFKLKIVRAVVIIAVLWLFAFIAGLSPSVVRSAVMFSFFALSTLANGRLFSLNSLSAAAFMMLLVSPCWLFDVGFQLSFVAVTAILFIHPLIYNRITPKHKLPRYVWGILSVSLAAQIGTAPLVLYYFSRFSTHFLLTNLLVIPLASVIMYLSIAFFLFIPLPFIQQWIVWLLKQALDFLNSSVRWVEHLPYSSLESVWVYTLEIPLIYLLLFFGVRFFYNKEAKTLICALTLLLSLCSYHFVMRLQDHPRNSIAFYNIPGYAAAHFIRSDGSSLLAYADTVPTNKRVHQVMNRHWSRLQLETPVVMRGTPINQNVFLPNRMYDFCGKRICFMRTSGWALSSADSRLRIDYLYVCKGYKGTIKELTELFKVSVVLIDGYLAGSRQKTLADECTALGIHFISLAEKGSVTFLI</sequence>
<feature type="transmembrane region" description="Helical" evidence="6">
    <location>
        <begin position="481"/>
        <end position="498"/>
    </location>
</feature>
<dbReference type="InterPro" id="IPR052159">
    <property type="entry name" value="Competence_DNA_uptake"/>
</dbReference>
<feature type="transmembrane region" description="Helical" evidence="6">
    <location>
        <begin position="452"/>
        <end position="474"/>
    </location>
</feature>
<feature type="transmembrane region" description="Helical" evidence="6">
    <location>
        <begin position="359"/>
        <end position="382"/>
    </location>
</feature>
<reference evidence="9 10" key="1">
    <citation type="journal article" date="2018" name="Nat. Biotechnol.">
        <title>A standardized bacterial taxonomy based on genome phylogeny substantially revises the tree of life.</title>
        <authorList>
            <person name="Parks D.H."/>
            <person name="Chuvochina M."/>
            <person name="Waite D.W."/>
            <person name="Rinke C."/>
            <person name="Skarshewski A."/>
            <person name="Chaumeil P.A."/>
            <person name="Hugenholtz P."/>
        </authorList>
    </citation>
    <scope>NUCLEOTIDE SEQUENCE [LARGE SCALE GENOMIC DNA]</scope>
    <source>
        <strain evidence="9">UBA9667</strain>
    </source>
</reference>
<evidence type="ECO:0000256" key="2">
    <source>
        <dbReference type="ARBA" id="ARBA00022475"/>
    </source>
</evidence>
<dbReference type="Pfam" id="PF13567">
    <property type="entry name" value="DUF4131"/>
    <property type="match status" value="1"/>
</dbReference>
<dbReference type="InterPro" id="IPR004477">
    <property type="entry name" value="ComEC_N"/>
</dbReference>
<accession>A0A3D2SHY1</accession>
<organism evidence="9 10">
    <name type="scientific">Bacteroides graminisolvens</name>
    <dbReference type="NCBI Taxonomy" id="477666"/>
    <lineage>
        <taxon>Bacteria</taxon>
        <taxon>Pseudomonadati</taxon>
        <taxon>Bacteroidota</taxon>
        <taxon>Bacteroidia</taxon>
        <taxon>Bacteroidales</taxon>
        <taxon>Bacteroidaceae</taxon>
        <taxon>Bacteroides</taxon>
    </lineage>
</organism>
<feature type="transmembrane region" description="Helical" evidence="6">
    <location>
        <begin position="260"/>
        <end position="284"/>
    </location>
</feature>
<feature type="domain" description="DUF4131" evidence="8">
    <location>
        <begin position="15"/>
        <end position="163"/>
    </location>
</feature>
<evidence type="ECO:0000259" key="8">
    <source>
        <dbReference type="Pfam" id="PF13567"/>
    </source>
</evidence>
<comment type="caution">
    <text evidence="9">The sequence shown here is derived from an EMBL/GenBank/DDBJ whole genome shotgun (WGS) entry which is preliminary data.</text>
</comment>
<feature type="transmembrane region" description="Helical" evidence="6">
    <location>
        <begin position="331"/>
        <end position="347"/>
    </location>
</feature>
<feature type="transmembrane region" description="Helical" evidence="6">
    <location>
        <begin position="304"/>
        <end position="324"/>
    </location>
</feature>
<dbReference type="NCBIfam" id="TIGR00360">
    <property type="entry name" value="ComEC_N-term"/>
    <property type="match status" value="1"/>
</dbReference>
<evidence type="ECO:0000256" key="1">
    <source>
        <dbReference type="ARBA" id="ARBA00004651"/>
    </source>
</evidence>
<name>A0A3D2SHY1_9BACE</name>
<feature type="domain" description="ComEC/Rec2-related protein" evidence="7">
    <location>
        <begin position="206"/>
        <end position="470"/>
    </location>
</feature>
<dbReference type="EMBL" id="DPVG01000249">
    <property type="protein sequence ID" value="HCK24496.1"/>
    <property type="molecule type" value="Genomic_DNA"/>
</dbReference>
<keyword evidence="4 6" id="KW-1133">Transmembrane helix</keyword>
<dbReference type="PANTHER" id="PTHR30619:SF1">
    <property type="entry name" value="RECOMBINATION PROTEIN 2"/>
    <property type="match status" value="1"/>
</dbReference>
<evidence type="ECO:0000256" key="3">
    <source>
        <dbReference type="ARBA" id="ARBA00022692"/>
    </source>
</evidence>
<evidence type="ECO:0000259" key="7">
    <source>
        <dbReference type="Pfam" id="PF03772"/>
    </source>
</evidence>
<feature type="transmembrane region" description="Helical" evidence="6">
    <location>
        <begin position="41"/>
        <end position="63"/>
    </location>
</feature>
<evidence type="ECO:0000313" key="10">
    <source>
        <dbReference type="Proteomes" id="UP000263098"/>
    </source>
</evidence>
<dbReference type="GO" id="GO:0005886">
    <property type="term" value="C:plasma membrane"/>
    <property type="evidence" value="ECO:0007669"/>
    <property type="project" value="UniProtKB-SubCell"/>
</dbReference>
<dbReference type="Proteomes" id="UP000263098">
    <property type="component" value="Unassembled WGS sequence"/>
</dbReference>
<dbReference type="PANTHER" id="PTHR30619">
    <property type="entry name" value="DNA INTERNALIZATION/COMPETENCE PROTEIN COMEC/REC2"/>
    <property type="match status" value="1"/>
</dbReference>